<feature type="compositionally biased region" description="Gly residues" evidence="1">
    <location>
        <begin position="36"/>
        <end position="45"/>
    </location>
</feature>
<feature type="compositionally biased region" description="Low complexity" evidence="1">
    <location>
        <begin position="19"/>
        <end position="35"/>
    </location>
</feature>
<protein>
    <submittedName>
        <fullName evidence="3">Accumulation-associated protein</fullName>
    </submittedName>
</protein>
<dbReference type="Proteomes" id="UP000036681">
    <property type="component" value="Unplaced"/>
</dbReference>
<evidence type="ECO:0000313" key="3">
    <source>
        <dbReference type="WBParaSite" id="ALUE_0001953201-mRNA-1"/>
    </source>
</evidence>
<proteinExistence type="predicted"/>
<feature type="region of interest" description="Disordered" evidence="1">
    <location>
        <begin position="13"/>
        <end position="132"/>
    </location>
</feature>
<dbReference type="AlphaFoldDB" id="A0A0M3ILA4"/>
<feature type="compositionally biased region" description="Gly residues" evidence="1">
    <location>
        <begin position="60"/>
        <end position="77"/>
    </location>
</feature>
<reference evidence="3" key="1">
    <citation type="submission" date="2017-02" db="UniProtKB">
        <authorList>
            <consortium name="WormBaseParasite"/>
        </authorList>
    </citation>
    <scope>IDENTIFICATION</scope>
</reference>
<evidence type="ECO:0000256" key="1">
    <source>
        <dbReference type="SAM" id="MobiDB-lite"/>
    </source>
</evidence>
<feature type="compositionally biased region" description="Polar residues" evidence="1">
    <location>
        <begin position="80"/>
        <end position="97"/>
    </location>
</feature>
<organism evidence="2 3">
    <name type="scientific">Ascaris lumbricoides</name>
    <name type="common">Giant roundworm</name>
    <dbReference type="NCBI Taxonomy" id="6252"/>
    <lineage>
        <taxon>Eukaryota</taxon>
        <taxon>Metazoa</taxon>
        <taxon>Ecdysozoa</taxon>
        <taxon>Nematoda</taxon>
        <taxon>Chromadorea</taxon>
        <taxon>Rhabditida</taxon>
        <taxon>Spirurina</taxon>
        <taxon>Ascaridomorpha</taxon>
        <taxon>Ascaridoidea</taxon>
        <taxon>Ascarididae</taxon>
        <taxon>Ascaris</taxon>
    </lineage>
</organism>
<feature type="compositionally biased region" description="Low complexity" evidence="1">
    <location>
        <begin position="50"/>
        <end position="59"/>
    </location>
</feature>
<sequence length="280" mass="29320">MKIPAKTIKSTALTSCCTPGLPGSPAGPGSPRGPFGPRGPGGPSGPGAPAGPSAPLSPGGPRGPFGPGRPGGPGGPSGQLKHQSFSSTLLTFCPSSASRPLGPGFPGLPSRPSSPSGPGGPGGPAGPMPQLQHWNVHNIGTQMIATNVATVDTATPQKASFFMLSASMRSCFGSSDSSDILKVLNEDMQSFSTFIIEVFKVCSLGTIIQRRSKNYCIKSHEVLAKPGSLEFYTIASQKSQRYLLPLNVWIQETFERLERQPARYLRALQITNTIKHRKTT</sequence>
<evidence type="ECO:0000313" key="2">
    <source>
        <dbReference type="Proteomes" id="UP000036681"/>
    </source>
</evidence>
<feature type="compositionally biased region" description="Low complexity" evidence="1">
    <location>
        <begin position="98"/>
        <end position="116"/>
    </location>
</feature>
<dbReference type="WBParaSite" id="ALUE_0001953201-mRNA-1">
    <property type="protein sequence ID" value="ALUE_0001953201-mRNA-1"/>
    <property type="gene ID" value="ALUE_0001953201"/>
</dbReference>
<keyword evidence="2" id="KW-1185">Reference proteome</keyword>
<accession>A0A0M3ILA4</accession>
<name>A0A0M3ILA4_ASCLU</name>